<dbReference type="GO" id="GO:0005737">
    <property type="term" value="C:cytoplasm"/>
    <property type="evidence" value="ECO:0007669"/>
    <property type="project" value="UniProtKB-SubCell"/>
</dbReference>
<reference evidence="13 14" key="1">
    <citation type="submission" date="2024-11" db="EMBL/GenBank/DDBJ databases">
        <title>Adaptive evolution of stress response genes in parasites aligns with host niche diversity.</title>
        <authorList>
            <person name="Hahn C."/>
            <person name="Resl P."/>
        </authorList>
    </citation>
    <scope>NUCLEOTIDE SEQUENCE [LARGE SCALE GENOMIC DNA]</scope>
    <source>
        <strain evidence="13">EGGRZ-B1_66</strain>
        <tissue evidence="13">Body</tissue>
    </source>
</reference>
<keyword evidence="4 11" id="KW-0963">Cytoplasm</keyword>
<evidence type="ECO:0000313" key="14">
    <source>
        <dbReference type="Proteomes" id="UP001626550"/>
    </source>
</evidence>
<evidence type="ECO:0000256" key="10">
    <source>
        <dbReference type="ARBA" id="ARBA00029362"/>
    </source>
</evidence>
<evidence type="ECO:0000256" key="2">
    <source>
        <dbReference type="ARBA" id="ARBA00010958"/>
    </source>
</evidence>
<keyword evidence="3" id="KW-0813">Transport</keyword>
<dbReference type="EC" id="3.4.22.-" evidence="11"/>
<keyword evidence="6 11" id="KW-0378">Hydrolase</keyword>
<dbReference type="PANTHER" id="PTHR22624">
    <property type="entry name" value="CYSTEINE PROTEASE ATG4"/>
    <property type="match status" value="1"/>
</dbReference>
<gene>
    <name evidence="13" type="primary">ATG4</name>
    <name evidence="13" type="ORF">Ciccas_013279</name>
</gene>
<comment type="function">
    <text evidence="11">Cysteine protease that plays a key role in autophagy by mediating both proteolytic activation and delipidation of ATG8 family proteins.</text>
</comment>
<dbReference type="InterPro" id="IPR046792">
    <property type="entry name" value="Peptidase_C54_cat"/>
</dbReference>
<comment type="caution">
    <text evidence="13">The sequence shown here is derived from an EMBL/GenBank/DDBJ whole genome shotgun (WGS) entry which is preliminary data.</text>
</comment>
<evidence type="ECO:0000256" key="8">
    <source>
        <dbReference type="ARBA" id="ARBA00022927"/>
    </source>
</evidence>
<feature type="non-terminal residue" evidence="13">
    <location>
        <position position="226"/>
    </location>
</feature>
<dbReference type="GO" id="GO:0008234">
    <property type="term" value="F:cysteine-type peptidase activity"/>
    <property type="evidence" value="ECO:0007669"/>
    <property type="project" value="UniProtKB-KW"/>
</dbReference>
<evidence type="ECO:0000256" key="5">
    <source>
        <dbReference type="ARBA" id="ARBA00022670"/>
    </source>
</evidence>
<sequence>MHLSNLMMVRKVIYKRASDRWWAHNNLMQFAFVSPCNNTSNILLNRHMLSTLAIYEPKSFESLINVAKMYHEERGLNNFAPKTNCRVNNLRYSVDLRGRSAISSERDIYFLGKIYFPYSKNVPGDSNFYGDFNSFYEDFEKIIWFSYRKNFPPIPRFVNPRTLPARSNRFLARTHTVDSLASHKQAAQSSVTDSSLLDRYDSDAGWGCMVRSAQMLLAHTLIRHSR</sequence>
<evidence type="ECO:0000256" key="7">
    <source>
        <dbReference type="ARBA" id="ARBA00022807"/>
    </source>
</evidence>
<dbReference type="GO" id="GO:0006914">
    <property type="term" value="P:autophagy"/>
    <property type="evidence" value="ECO:0007669"/>
    <property type="project" value="UniProtKB-KW"/>
</dbReference>
<organism evidence="13 14">
    <name type="scientific">Cichlidogyrus casuarinus</name>
    <dbReference type="NCBI Taxonomy" id="1844966"/>
    <lineage>
        <taxon>Eukaryota</taxon>
        <taxon>Metazoa</taxon>
        <taxon>Spiralia</taxon>
        <taxon>Lophotrochozoa</taxon>
        <taxon>Platyhelminthes</taxon>
        <taxon>Monogenea</taxon>
        <taxon>Monopisthocotylea</taxon>
        <taxon>Dactylogyridea</taxon>
        <taxon>Ancyrocephalidae</taxon>
        <taxon>Cichlidogyrus</taxon>
    </lineage>
</organism>
<evidence type="ECO:0000313" key="13">
    <source>
        <dbReference type="EMBL" id="KAL3308193.1"/>
    </source>
</evidence>
<dbReference type="EMBL" id="JBJKFK010005674">
    <property type="protein sequence ID" value="KAL3308193.1"/>
    <property type="molecule type" value="Genomic_DNA"/>
</dbReference>
<dbReference type="SUPFAM" id="SSF74731">
    <property type="entry name" value="Ribosomal protein L20"/>
    <property type="match status" value="1"/>
</dbReference>
<dbReference type="Pfam" id="PF03416">
    <property type="entry name" value="Peptidase_C54"/>
    <property type="match status" value="1"/>
</dbReference>
<name>A0ABD2PMG0_9PLAT</name>
<evidence type="ECO:0000256" key="9">
    <source>
        <dbReference type="ARBA" id="ARBA00023006"/>
    </source>
</evidence>
<dbReference type="Gene3D" id="1.10.1900.20">
    <property type="entry name" value="Ribosomal protein L20"/>
    <property type="match status" value="1"/>
</dbReference>
<evidence type="ECO:0000256" key="1">
    <source>
        <dbReference type="ARBA" id="ARBA00004496"/>
    </source>
</evidence>
<protein>
    <recommendedName>
        <fullName evidence="11">Cysteine protease</fullName>
        <ecNumber evidence="11">3.4.22.-</ecNumber>
    </recommendedName>
</protein>
<keyword evidence="5 11" id="KW-0645">Protease</keyword>
<proteinExistence type="inferred from homology"/>
<accession>A0ABD2PMG0</accession>
<comment type="catalytic activity">
    <reaction evidence="10">
        <text>[protein]-C-terminal L-amino acid-glycyl-phosphatidylethanolamide + H2O = [protein]-C-terminal L-amino acid-glycine + a 1,2-diacyl-sn-glycero-3-phosphoethanolamine</text>
        <dbReference type="Rhea" id="RHEA:67548"/>
        <dbReference type="Rhea" id="RHEA-COMP:17323"/>
        <dbReference type="Rhea" id="RHEA-COMP:17324"/>
        <dbReference type="ChEBI" id="CHEBI:15377"/>
        <dbReference type="ChEBI" id="CHEBI:64612"/>
        <dbReference type="ChEBI" id="CHEBI:172940"/>
        <dbReference type="ChEBI" id="CHEBI:172941"/>
    </reaction>
    <physiologicalReaction direction="left-to-right" evidence="10">
        <dbReference type="Rhea" id="RHEA:67549"/>
    </physiologicalReaction>
</comment>
<keyword evidence="7" id="KW-0788">Thiol protease</keyword>
<dbReference type="GO" id="GO:0006508">
    <property type="term" value="P:proteolysis"/>
    <property type="evidence" value="ECO:0007669"/>
    <property type="project" value="UniProtKB-KW"/>
</dbReference>
<evidence type="ECO:0000259" key="12">
    <source>
        <dbReference type="Pfam" id="PF03416"/>
    </source>
</evidence>
<evidence type="ECO:0000256" key="4">
    <source>
        <dbReference type="ARBA" id="ARBA00022490"/>
    </source>
</evidence>
<dbReference type="InterPro" id="IPR005078">
    <property type="entry name" value="Peptidase_C54"/>
</dbReference>
<dbReference type="AlphaFoldDB" id="A0ABD2PMG0"/>
<dbReference type="InterPro" id="IPR035566">
    <property type="entry name" value="Ribosomal_protein_bL20_C"/>
</dbReference>
<evidence type="ECO:0000256" key="11">
    <source>
        <dbReference type="RuleBase" id="RU363115"/>
    </source>
</evidence>
<comment type="similarity">
    <text evidence="2 11">Belongs to the peptidase C54 family.</text>
</comment>
<evidence type="ECO:0000256" key="3">
    <source>
        <dbReference type="ARBA" id="ARBA00022448"/>
    </source>
</evidence>
<feature type="domain" description="Peptidase C54 catalytic" evidence="12">
    <location>
        <begin position="133"/>
        <end position="224"/>
    </location>
</feature>
<dbReference type="SUPFAM" id="SSF54001">
    <property type="entry name" value="Cysteine proteinases"/>
    <property type="match status" value="1"/>
</dbReference>
<comment type="subcellular location">
    <subcellularLocation>
        <location evidence="1 11">Cytoplasm</location>
    </subcellularLocation>
</comment>
<dbReference type="InterPro" id="IPR038765">
    <property type="entry name" value="Papain-like_cys_pep_sf"/>
</dbReference>
<keyword evidence="14" id="KW-1185">Reference proteome</keyword>
<dbReference type="PANTHER" id="PTHR22624:SF49">
    <property type="entry name" value="CYSTEINE PROTEASE"/>
    <property type="match status" value="1"/>
</dbReference>
<dbReference type="Proteomes" id="UP001626550">
    <property type="component" value="Unassembled WGS sequence"/>
</dbReference>
<dbReference type="GO" id="GO:0015031">
    <property type="term" value="P:protein transport"/>
    <property type="evidence" value="ECO:0007669"/>
    <property type="project" value="UniProtKB-KW"/>
</dbReference>
<evidence type="ECO:0000256" key="6">
    <source>
        <dbReference type="ARBA" id="ARBA00022801"/>
    </source>
</evidence>
<keyword evidence="9 11" id="KW-0072">Autophagy</keyword>
<keyword evidence="8 11" id="KW-0653">Protein transport</keyword>